<dbReference type="AlphaFoldDB" id="A0A1Y1WGE0"/>
<reference evidence="3 4" key="1">
    <citation type="submission" date="2016-08" db="EMBL/GenBank/DDBJ databases">
        <title>A Parts List for Fungal Cellulosomes Revealed by Comparative Genomics.</title>
        <authorList>
            <consortium name="DOE Joint Genome Institute"/>
            <person name="Haitjema C.H."/>
            <person name="Gilmore S.P."/>
            <person name="Henske J.K."/>
            <person name="Solomon K.V."/>
            <person name="De Groot R."/>
            <person name="Kuo A."/>
            <person name="Mondo S.J."/>
            <person name="Salamov A.A."/>
            <person name="Labutti K."/>
            <person name="Zhao Z."/>
            <person name="Chiniquy J."/>
            <person name="Barry K."/>
            <person name="Brewer H.M."/>
            <person name="Purvine S.O."/>
            <person name="Wright A.T."/>
            <person name="Boxma B."/>
            <person name="Van Alen T."/>
            <person name="Hackstein J.H."/>
            <person name="Baker S.E."/>
            <person name="Grigoriev I.V."/>
            <person name="O'Malley M.A."/>
        </authorList>
    </citation>
    <scope>NUCLEOTIDE SEQUENCE [LARGE SCALE GENOMIC DNA]</scope>
    <source>
        <strain evidence="3 4">S4</strain>
    </source>
</reference>
<accession>A0A1Y1WGE0</accession>
<reference evidence="3 4" key="2">
    <citation type="submission" date="2016-08" db="EMBL/GenBank/DDBJ databases">
        <title>Pervasive Adenine N6-methylation of Active Genes in Fungi.</title>
        <authorList>
            <consortium name="DOE Joint Genome Institute"/>
            <person name="Mondo S.J."/>
            <person name="Dannebaum R.O."/>
            <person name="Kuo R.C."/>
            <person name="Labutti K."/>
            <person name="Haridas S."/>
            <person name="Kuo A."/>
            <person name="Salamov A."/>
            <person name="Ahrendt S.R."/>
            <person name="Lipzen A."/>
            <person name="Sullivan W."/>
            <person name="Andreopoulos W.B."/>
            <person name="Clum A."/>
            <person name="Lindquist E."/>
            <person name="Daum C."/>
            <person name="Ramamoorthy G.K."/>
            <person name="Gryganskyi A."/>
            <person name="Culley D."/>
            <person name="Magnuson J.K."/>
            <person name="James T.Y."/>
            <person name="O'Malley M.A."/>
            <person name="Stajich J.E."/>
            <person name="Spatafora J.W."/>
            <person name="Visel A."/>
            <person name="Grigoriev I.V."/>
        </authorList>
    </citation>
    <scope>NUCLEOTIDE SEQUENCE [LARGE SCALE GENOMIC DNA]</scope>
    <source>
        <strain evidence="3 4">S4</strain>
    </source>
</reference>
<organism evidence="3 4">
    <name type="scientific">Anaeromyces robustus</name>
    <dbReference type="NCBI Taxonomy" id="1754192"/>
    <lineage>
        <taxon>Eukaryota</taxon>
        <taxon>Fungi</taxon>
        <taxon>Fungi incertae sedis</taxon>
        <taxon>Chytridiomycota</taxon>
        <taxon>Chytridiomycota incertae sedis</taxon>
        <taxon>Neocallimastigomycetes</taxon>
        <taxon>Neocallimastigales</taxon>
        <taxon>Neocallimastigaceae</taxon>
        <taxon>Anaeromyces</taxon>
    </lineage>
</organism>
<dbReference type="PANTHER" id="PTHR13360:SF1">
    <property type="entry name" value="ACTIVATING SIGNAL COINTEGRATOR 1 COMPLEX SUBUNIT 1"/>
    <property type="match status" value="1"/>
</dbReference>
<sequence>MSNVKLVKLDHRVFRVPLSSFTKTIYTNQSNNENITPDKNNTELLVLRVPCEIDYRGAVVGKKGATKKKIMKETGVKEIIIPNSDIDEDIVIKGYDEDSLQHARDLIFKIIEEVENKETNKATHFLSLPLIDPDFISKVENLYADCMELSNDKDFLASILMPPKCLHLTISTMCLRTQNEIDKAVNLMRSLSSQVYDMLNTHSALLKIKGLAIMKGTIKNARVVYAEVLKEQSYNTVIEVSKFLIKKFKEAGIIIRESEDKEILLHATLINTIYYHNKLKNTYDSTLIFEQYGNINFGNVLLRNISLCEIGTKNADTGYKCLEKISLP</sequence>
<dbReference type="InterPro" id="IPR036612">
    <property type="entry name" value="KH_dom_type_1_sf"/>
</dbReference>
<dbReference type="PANTHER" id="PTHR13360">
    <property type="entry name" value="ACTIVATING SIGNAL COINTEGRATOR 1 COMPLEX SUBUNIT 1"/>
    <property type="match status" value="1"/>
</dbReference>
<dbReference type="Gene3D" id="3.30.1370.10">
    <property type="entry name" value="K Homology domain, type 1"/>
    <property type="match status" value="1"/>
</dbReference>
<dbReference type="EMBL" id="MCFG01000396">
    <property type="protein sequence ID" value="ORX72542.1"/>
    <property type="molecule type" value="Genomic_DNA"/>
</dbReference>
<evidence type="ECO:0000313" key="3">
    <source>
        <dbReference type="EMBL" id="ORX72542.1"/>
    </source>
</evidence>
<dbReference type="GO" id="GO:0006355">
    <property type="term" value="P:regulation of DNA-templated transcription"/>
    <property type="evidence" value="ECO:0007669"/>
    <property type="project" value="TreeGrafter"/>
</dbReference>
<dbReference type="InterPro" id="IPR009210">
    <property type="entry name" value="ASCC1"/>
</dbReference>
<name>A0A1Y1WGE0_9FUNG</name>
<dbReference type="OrthoDB" id="277832at2759"/>
<comment type="caution">
    <text evidence="3">The sequence shown here is derived from an EMBL/GenBank/DDBJ whole genome shotgun (WGS) entry which is preliminary data.</text>
</comment>
<feature type="domain" description="K Homology" evidence="2">
    <location>
        <begin position="43"/>
        <end position="112"/>
    </location>
</feature>
<keyword evidence="4" id="KW-1185">Reference proteome</keyword>
<keyword evidence="1" id="KW-0694">RNA-binding</keyword>
<gene>
    <name evidence="3" type="ORF">BCR32DRAFT_297246</name>
</gene>
<dbReference type="Gene3D" id="3.90.1140.10">
    <property type="entry name" value="Cyclic phosphodiesterase"/>
    <property type="match status" value="1"/>
</dbReference>
<evidence type="ECO:0000256" key="1">
    <source>
        <dbReference type="PROSITE-ProRule" id="PRU00117"/>
    </source>
</evidence>
<dbReference type="SMART" id="SM00322">
    <property type="entry name" value="KH"/>
    <property type="match status" value="1"/>
</dbReference>
<dbReference type="SUPFAM" id="SSF54791">
    <property type="entry name" value="Eukaryotic type KH-domain (KH-domain type I)"/>
    <property type="match status" value="1"/>
</dbReference>
<dbReference type="InterPro" id="IPR004088">
    <property type="entry name" value="KH_dom_type_1"/>
</dbReference>
<dbReference type="STRING" id="1754192.A0A1Y1WGE0"/>
<evidence type="ECO:0000313" key="4">
    <source>
        <dbReference type="Proteomes" id="UP000193944"/>
    </source>
</evidence>
<dbReference type="Pfam" id="PF10469">
    <property type="entry name" value="AKAP7_NLS"/>
    <property type="match status" value="1"/>
</dbReference>
<dbReference type="GO" id="GO:0006307">
    <property type="term" value="P:DNA alkylation repair"/>
    <property type="evidence" value="ECO:0007669"/>
    <property type="project" value="InterPro"/>
</dbReference>
<dbReference type="InterPro" id="IPR019510">
    <property type="entry name" value="AKAP7-like_phosphoesterase"/>
</dbReference>
<evidence type="ECO:0000259" key="2">
    <source>
        <dbReference type="SMART" id="SM00322"/>
    </source>
</evidence>
<proteinExistence type="predicted"/>
<dbReference type="InterPro" id="IPR004087">
    <property type="entry name" value="KH_dom"/>
</dbReference>
<dbReference type="Pfam" id="PF00013">
    <property type="entry name" value="KH_1"/>
    <property type="match status" value="1"/>
</dbReference>
<dbReference type="GO" id="GO:0005634">
    <property type="term" value="C:nucleus"/>
    <property type="evidence" value="ECO:0007669"/>
    <property type="project" value="TreeGrafter"/>
</dbReference>
<protein>
    <recommendedName>
        <fullName evidence="2">K Homology domain-containing protein</fullName>
    </recommendedName>
</protein>
<dbReference type="PROSITE" id="PS50084">
    <property type="entry name" value="KH_TYPE_1"/>
    <property type="match status" value="1"/>
</dbReference>
<dbReference type="Proteomes" id="UP000193944">
    <property type="component" value="Unassembled WGS sequence"/>
</dbReference>
<dbReference type="GO" id="GO:0003723">
    <property type="term" value="F:RNA binding"/>
    <property type="evidence" value="ECO:0007669"/>
    <property type="project" value="UniProtKB-UniRule"/>
</dbReference>